<proteinExistence type="predicted"/>
<dbReference type="Proteomes" id="UP000662904">
    <property type="component" value="Chromosome"/>
</dbReference>
<dbReference type="RefSeq" id="WP_206706533.1">
    <property type="nucleotide sequence ID" value="NZ_CP059066.1"/>
</dbReference>
<name>A0A8A0RMX6_9FIRM</name>
<dbReference type="AlphaFoldDB" id="A0A8A0RMX6"/>
<evidence type="ECO:0000313" key="1">
    <source>
        <dbReference type="EMBL" id="QSQ09174.1"/>
    </source>
</evidence>
<dbReference type="KEGG" id="kme:H0A61_01533"/>
<protein>
    <submittedName>
        <fullName evidence="1">Uncharacterized protein</fullName>
    </submittedName>
</protein>
<dbReference type="SUPFAM" id="SSF53383">
    <property type="entry name" value="PLP-dependent transferases"/>
    <property type="match status" value="1"/>
</dbReference>
<sequence length="59" mass="6231">MVNYSFANGLIVYASKGAINGALGDAILVTPPLVINEEEMKELVGILDKVIGEVEGELL</sequence>
<accession>A0A8A0RMX6</accession>
<gene>
    <name evidence="1" type="ORF">H0A61_01533</name>
</gene>
<organism evidence="1 2">
    <name type="scientific">Koleobacter methoxysyntrophicus</name>
    <dbReference type="NCBI Taxonomy" id="2751313"/>
    <lineage>
        <taxon>Bacteria</taxon>
        <taxon>Bacillati</taxon>
        <taxon>Bacillota</taxon>
        <taxon>Clostridia</taxon>
        <taxon>Koleobacterales</taxon>
        <taxon>Koleobacteraceae</taxon>
        <taxon>Koleobacter</taxon>
    </lineage>
</organism>
<reference evidence="1" key="1">
    <citation type="submission" date="2020-07" db="EMBL/GenBank/DDBJ databases">
        <title>Koleobacter methoxysyntrophicus gen. nov., sp. nov., a novel anaerobic bacterium isolated from deep subsurface oil field and proposal of Koleobacterales ord. nov. in the phylum Firmicutes.</title>
        <authorList>
            <person name="Sakamoto S."/>
            <person name="Tamaki H."/>
        </authorList>
    </citation>
    <scope>NUCLEOTIDE SEQUENCE</scope>
    <source>
        <strain evidence="1">NRmbB1</strain>
    </source>
</reference>
<keyword evidence="2" id="KW-1185">Reference proteome</keyword>
<dbReference type="InterPro" id="IPR015424">
    <property type="entry name" value="PyrdxlP-dep_Trfase"/>
</dbReference>
<dbReference type="Gene3D" id="3.90.1150.10">
    <property type="entry name" value="Aspartate Aminotransferase, domain 1"/>
    <property type="match status" value="1"/>
</dbReference>
<dbReference type="InterPro" id="IPR015422">
    <property type="entry name" value="PyrdxlP-dep_Trfase_small"/>
</dbReference>
<dbReference type="EMBL" id="CP059066">
    <property type="protein sequence ID" value="QSQ09174.1"/>
    <property type="molecule type" value="Genomic_DNA"/>
</dbReference>
<evidence type="ECO:0000313" key="2">
    <source>
        <dbReference type="Proteomes" id="UP000662904"/>
    </source>
</evidence>